<evidence type="ECO:0000256" key="4">
    <source>
        <dbReference type="SAM" id="SignalP"/>
    </source>
</evidence>
<organism evidence="6 7">
    <name type="scientific">Ranitomeya imitator</name>
    <name type="common">mimic poison frog</name>
    <dbReference type="NCBI Taxonomy" id="111125"/>
    <lineage>
        <taxon>Eukaryota</taxon>
        <taxon>Metazoa</taxon>
        <taxon>Chordata</taxon>
        <taxon>Craniata</taxon>
        <taxon>Vertebrata</taxon>
        <taxon>Euteleostomi</taxon>
        <taxon>Amphibia</taxon>
        <taxon>Batrachia</taxon>
        <taxon>Anura</taxon>
        <taxon>Neobatrachia</taxon>
        <taxon>Hyloidea</taxon>
        <taxon>Dendrobatidae</taxon>
        <taxon>Dendrobatinae</taxon>
        <taxon>Ranitomeya</taxon>
    </lineage>
</organism>
<feature type="chain" id="PRO_5045665835" description="Ig-like domain-containing protein" evidence="4">
    <location>
        <begin position="23"/>
        <end position="304"/>
    </location>
</feature>
<dbReference type="InterPro" id="IPR013162">
    <property type="entry name" value="CD80_C2-set"/>
</dbReference>
<proteinExistence type="predicted"/>
<evidence type="ECO:0000256" key="3">
    <source>
        <dbReference type="ARBA" id="ARBA00023157"/>
    </source>
</evidence>
<dbReference type="Gene3D" id="2.60.40.10">
    <property type="entry name" value="Immunoglobulins"/>
    <property type="match status" value="3"/>
</dbReference>
<evidence type="ECO:0000256" key="2">
    <source>
        <dbReference type="ARBA" id="ARBA00022989"/>
    </source>
</evidence>
<dbReference type="PANTHER" id="PTHR46484:SF6">
    <property type="entry name" value="MYELIN-ASSOCIATED GLYCOPROTEIN-LIKE"/>
    <property type="match status" value="1"/>
</dbReference>
<dbReference type="Pfam" id="PF08205">
    <property type="entry name" value="C2-set_2"/>
    <property type="match status" value="1"/>
</dbReference>
<keyword evidence="2" id="KW-0472">Membrane</keyword>
<dbReference type="EMBL" id="CAUEEQ010030954">
    <property type="protein sequence ID" value="CAJ0950017.1"/>
    <property type="molecule type" value="Genomic_DNA"/>
</dbReference>
<evidence type="ECO:0000256" key="1">
    <source>
        <dbReference type="ARBA" id="ARBA00022692"/>
    </source>
</evidence>
<dbReference type="InterPro" id="IPR013783">
    <property type="entry name" value="Ig-like_fold"/>
</dbReference>
<comment type="caution">
    <text evidence="6">The sequence shown here is derived from an EMBL/GenBank/DDBJ whole genome shotgun (WGS) entry which is preliminary data.</text>
</comment>
<dbReference type="CDD" id="cd00096">
    <property type="entry name" value="Ig"/>
    <property type="match status" value="1"/>
</dbReference>
<feature type="signal peptide" evidence="4">
    <location>
        <begin position="1"/>
        <end position="22"/>
    </location>
</feature>
<feature type="domain" description="Ig-like" evidence="5">
    <location>
        <begin position="135"/>
        <end position="215"/>
    </location>
</feature>
<dbReference type="InterPro" id="IPR013106">
    <property type="entry name" value="Ig_V-set"/>
</dbReference>
<dbReference type="Pfam" id="PF07686">
    <property type="entry name" value="V-set"/>
    <property type="match status" value="1"/>
</dbReference>
<name>A0ABN9LX41_9NEOB</name>
<dbReference type="Pfam" id="PF13895">
    <property type="entry name" value="Ig_2"/>
    <property type="match status" value="1"/>
</dbReference>
<accession>A0ABN9LX41</accession>
<keyword evidence="3" id="KW-1015">Disulfide bond</keyword>
<keyword evidence="4" id="KW-0732">Signal</keyword>
<dbReference type="PANTHER" id="PTHR46484">
    <property type="entry name" value="SI:CH211-171H4.5-RELATED"/>
    <property type="match status" value="1"/>
</dbReference>
<keyword evidence="2" id="KW-1133">Transmembrane helix</keyword>
<dbReference type="Proteomes" id="UP001176940">
    <property type="component" value="Unassembled WGS sequence"/>
</dbReference>
<reference evidence="6" key="1">
    <citation type="submission" date="2023-07" db="EMBL/GenBank/DDBJ databases">
        <authorList>
            <person name="Stuckert A."/>
        </authorList>
    </citation>
    <scope>NUCLEOTIDE SEQUENCE</scope>
</reference>
<dbReference type="InterPro" id="IPR036179">
    <property type="entry name" value="Ig-like_dom_sf"/>
</dbReference>
<evidence type="ECO:0000313" key="7">
    <source>
        <dbReference type="Proteomes" id="UP001176940"/>
    </source>
</evidence>
<dbReference type="PROSITE" id="PS50835">
    <property type="entry name" value="IG_LIKE"/>
    <property type="match status" value="2"/>
</dbReference>
<keyword evidence="1" id="KW-0812">Transmembrane</keyword>
<evidence type="ECO:0000259" key="5">
    <source>
        <dbReference type="PROSITE" id="PS50835"/>
    </source>
</evidence>
<keyword evidence="7" id="KW-1185">Reference proteome</keyword>
<gene>
    <name evidence="6" type="ORF">RIMI_LOCUS12839483</name>
</gene>
<feature type="domain" description="Ig-like" evidence="5">
    <location>
        <begin position="216"/>
        <end position="295"/>
    </location>
</feature>
<dbReference type="SUPFAM" id="SSF48726">
    <property type="entry name" value="Immunoglobulin"/>
    <property type="match status" value="3"/>
</dbReference>
<dbReference type="InterPro" id="IPR007110">
    <property type="entry name" value="Ig-like_dom"/>
</dbReference>
<evidence type="ECO:0000313" key="6">
    <source>
        <dbReference type="EMBL" id="CAJ0950017.1"/>
    </source>
</evidence>
<protein>
    <recommendedName>
        <fullName evidence="5">Ig-like domain-containing protein</fullName>
    </recommendedName>
</protein>
<sequence>MDPMKQIYLLLVCQGFYLGSVCQWWEDSEIIFTLIGSCVEIPCTCDPAESRGASGIVWYVNCRRGPQEILNTKNSTLVMKEYKGRTSLVSGNNSCTLRIDPVREEDENTYCPGFIEEKYYINNMRFRYVILHVGDRVNMYFFRSDPMIEGKATIIECTAVHACQSSPPSLQWNKPGQVQYQSVQLSGGTWREESRLTYIPSHMDDGTPVRCTATHPNDAAIGVNIMMKSEEGFTELTCDFQSSRPNVTHYTWMKGGSILKNETEKTLTVDNNEENLGQYSCIAHNSVGNSSSKVNKDKRLLPNH</sequence>